<proteinExistence type="predicted"/>
<sequence length="186" mass="21797">MVTRTWMERRGLVMTKFEKEMKNLFKKEGLDDNSIFFAEYDTFEEIPLYSRWKNISFLDGLSFNDKNKVLLNSCLHLVTTCKEKANFYLGEENASSYFVCATLTGWDDHDEINCLNVNVFVSRRKEWLLNNLKLSTKNSPEEKTTSSYLKSLSYEGFEVLCANEFKSNKRVFVVNKEFEISKYSNG</sequence>
<dbReference type="Proteomes" id="UP001515683">
    <property type="component" value="Unassembled WGS sequence"/>
</dbReference>
<comment type="caution">
    <text evidence="1">The sequence shown here is derived from an EMBL/GenBank/DDBJ whole genome shotgun (WGS) entry which is preliminary data.</text>
</comment>
<keyword evidence="2" id="KW-1185">Reference proteome</keyword>
<evidence type="ECO:0000313" key="2">
    <source>
        <dbReference type="Proteomes" id="UP001515683"/>
    </source>
</evidence>
<protein>
    <submittedName>
        <fullName evidence="1">Uncharacterized protein</fullName>
    </submittedName>
</protein>
<dbReference type="Pfam" id="PF15561">
    <property type="entry name" value="Imm15"/>
    <property type="match status" value="1"/>
</dbReference>
<reference evidence="1 2" key="1">
    <citation type="journal article" date="2019" name="bioRxiv">
        <title>Bacteria contribute to plant secondary compound degradation in a generalist herbivore system.</title>
        <authorList>
            <person name="Francoeur C.B."/>
            <person name="Khadempour L."/>
            <person name="Moreira-Soto R.D."/>
            <person name="Gotting K."/>
            <person name="Book A.J."/>
            <person name="Pinto-Tomas A.A."/>
            <person name="Keefover-Ring K."/>
            <person name="Currie C.R."/>
        </authorList>
    </citation>
    <scope>NUCLEOTIDE SEQUENCE [LARGE SCALE GENOMIC DNA]</scope>
    <source>
        <strain evidence="1">Acro-835</strain>
    </source>
</reference>
<name>A0ABX0RDJ4_9GAMM</name>
<gene>
    <name evidence="1" type="ORF">F3J40_14575</name>
</gene>
<dbReference type="EMBL" id="VWXF01000006">
    <property type="protein sequence ID" value="NIF22819.1"/>
    <property type="molecule type" value="Genomic_DNA"/>
</dbReference>
<accession>A0ABX0RDJ4</accession>
<evidence type="ECO:0000313" key="1">
    <source>
        <dbReference type="EMBL" id="NIF22819.1"/>
    </source>
</evidence>
<dbReference type="InterPro" id="IPR028264">
    <property type="entry name" value="Imm15"/>
</dbReference>
<organism evidence="1 2">
    <name type="scientific">Candidatus Pantoea multigeneris</name>
    <dbReference type="NCBI Taxonomy" id="2608357"/>
    <lineage>
        <taxon>Bacteria</taxon>
        <taxon>Pseudomonadati</taxon>
        <taxon>Pseudomonadota</taxon>
        <taxon>Gammaproteobacteria</taxon>
        <taxon>Enterobacterales</taxon>
        <taxon>Erwiniaceae</taxon>
        <taxon>Pantoea</taxon>
    </lineage>
</organism>